<feature type="transmembrane region" description="Helical" evidence="7">
    <location>
        <begin position="138"/>
        <end position="154"/>
    </location>
</feature>
<dbReference type="NCBIfam" id="TIGR00937">
    <property type="entry name" value="2A51"/>
    <property type="match status" value="1"/>
</dbReference>
<keyword evidence="4 7" id="KW-0812">Transmembrane</keyword>
<dbReference type="AlphaFoldDB" id="A0AAN1XVA3"/>
<keyword evidence="9" id="KW-1185">Reference proteome</keyword>
<reference evidence="8 9" key="1">
    <citation type="journal article" date="2022" name="ISME Commun">
        <title>Vulcanimicrobium alpinus gen. nov. sp. nov., the first cultivated representative of the candidate phylum 'Eremiobacterota', is a metabolically versatile aerobic anoxygenic phototroph.</title>
        <authorList>
            <person name="Yabe S."/>
            <person name="Muto K."/>
            <person name="Abe K."/>
            <person name="Yokota A."/>
            <person name="Staudigel H."/>
            <person name="Tebo B.M."/>
        </authorList>
    </citation>
    <scope>NUCLEOTIDE SEQUENCE [LARGE SCALE GENOMIC DNA]</scope>
    <source>
        <strain evidence="8 9">WC8-2</strain>
    </source>
</reference>
<feature type="transmembrane region" description="Helical" evidence="7">
    <location>
        <begin position="360"/>
        <end position="385"/>
    </location>
</feature>
<keyword evidence="5 7" id="KW-1133">Transmembrane helix</keyword>
<comment type="subcellular location">
    <subcellularLocation>
        <location evidence="1">Cell membrane</location>
        <topology evidence="1">Multi-pass membrane protein</topology>
    </subcellularLocation>
</comment>
<dbReference type="GO" id="GO:0005886">
    <property type="term" value="C:plasma membrane"/>
    <property type="evidence" value="ECO:0007669"/>
    <property type="project" value="UniProtKB-SubCell"/>
</dbReference>
<feature type="transmembrane region" description="Helical" evidence="7">
    <location>
        <begin position="255"/>
        <end position="277"/>
    </location>
</feature>
<protein>
    <submittedName>
        <fullName evidence="8">Chromate efflux pump, ChrA</fullName>
    </submittedName>
</protein>
<dbReference type="PANTHER" id="PTHR33567:SF3">
    <property type="entry name" value="CHROMATE ION TRANSPORTER (EUROFUNG)"/>
    <property type="match status" value="1"/>
</dbReference>
<evidence type="ECO:0000313" key="9">
    <source>
        <dbReference type="Proteomes" id="UP001317532"/>
    </source>
</evidence>
<dbReference type="GO" id="GO:0015109">
    <property type="term" value="F:chromate transmembrane transporter activity"/>
    <property type="evidence" value="ECO:0007669"/>
    <property type="project" value="InterPro"/>
</dbReference>
<evidence type="ECO:0000256" key="7">
    <source>
        <dbReference type="SAM" id="Phobius"/>
    </source>
</evidence>
<proteinExistence type="inferred from homology"/>
<keyword evidence="6 7" id="KW-0472">Membrane</keyword>
<evidence type="ECO:0000256" key="2">
    <source>
        <dbReference type="ARBA" id="ARBA00005262"/>
    </source>
</evidence>
<feature type="transmembrane region" description="Helical" evidence="7">
    <location>
        <begin position="216"/>
        <end position="243"/>
    </location>
</feature>
<sequence>MREVFTTFLRLGLTSFGGPIAHLGYFRRTLVEERGWLDEPAYARIVALCSVLPGPTSSQVGMLIGLVRAGAPGALLAWLGFTLPSAVLMALIAWALGSAGGHDPPVWFAGLLDGLFAAAAAVVAQAVLALGKSLCTDAPTKTLAFAAAIVALALRPLPGLQWLPIALGAACGALWFRDAVRAEALPIRVPRTVAAVAALVFVALLAVTVLPDGPVVALLATIVRAGSLVFGGGHVVLPLLHGLVADGLIGERQFFAGYGAAQAMPGPLFTFASYLGFANASPLHGALGALAATVLIFAPSFALIFAIAPVWNRLAALPGAGGALRGANASVVGLLGAVLYDPIVVSLGTGWPRVAIALAAYALIAVWNVAPWIVVLGAAALGALLGS</sequence>
<gene>
    <name evidence="8" type="primary">chrA_1</name>
    <name evidence="8" type="ORF">WPS_01440</name>
</gene>
<dbReference type="EMBL" id="AP025523">
    <property type="protein sequence ID" value="BDE04868.1"/>
    <property type="molecule type" value="Genomic_DNA"/>
</dbReference>
<dbReference type="KEGG" id="vab:WPS_01440"/>
<keyword evidence="3" id="KW-1003">Cell membrane</keyword>
<evidence type="ECO:0000256" key="3">
    <source>
        <dbReference type="ARBA" id="ARBA00022475"/>
    </source>
</evidence>
<name>A0AAN1XVA3_UNVUL</name>
<evidence type="ECO:0000256" key="5">
    <source>
        <dbReference type="ARBA" id="ARBA00022989"/>
    </source>
</evidence>
<evidence type="ECO:0000313" key="8">
    <source>
        <dbReference type="EMBL" id="BDE04868.1"/>
    </source>
</evidence>
<feature type="transmembrane region" description="Helical" evidence="7">
    <location>
        <begin position="41"/>
        <end position="67"/>
    </location>
</feature>
<feature type="transmembrane region" description="Helical" evidence="7">
    <location>
        <begin position="192"/>
        <end position="210"/>
    </location>
</feature>
<feature type="transmembrane region" description="Helical" evidence="7">
    <location>
        <begin position="108"/>
        <end position="131"/>
    </location>
</feature>
<dbReference type="PIRSF" id="PIRSF004810">
    <property type="entry name" value="ChrA"/>
    <property type="match status" value="1"/>
</dbReference>
<dbReference type="InterPro" id="IPR014047">
    <property type="entry name" value="Chr_Tranpt_l_chain"/>
</dbReference>
<dbReference type="Pfam" id="PF02417">
    <property type="entry name" value="Chromate_transp"/>
    <property type="match status" value="2"/>
</dbReference>
<feature type="transmembrane region" description="Helical" evidence="7">
    <location>
        <begin position="323"/>
        <end position="340"/>
    </location>
</feature>
<accession>A0AAN1XVA3</accession>
<feature type="transmembrane region" description="Helical" evidence="7">
    <location>
        <begin position="74"/>
        <end position="96"/>
    </location>
</feature>
<evidence type="ECO:0000256" key="4">
    <source>
        <dbReference type="ARBA" id="ARBA00022692"/>
    </source>
</evidence>
<evidence type="ECO:0000256" key="6">
    <source>
        <dbReference type="ARBA" id="ARBA00023136"/>
    </source>
</evidence>
<dbReference type="InterPro" id="IPR003370">
    <property type="entry name" value="Chromate_transpt"/>
</dbReference>
<evidence type="ECO:0000256" key="1">
    <source>
        <dbReference type="ARBA" id="ARBA00004651"/>
    </source>
</evidence>
<organism evidence="8 9">
    <name type="scientific">Vulcanimicrobium alpinum</name>
    <dbReference type="NCBI Taxonomy" id="3016050"/>
    <lineage>
        <taxon>Bacteria</taxon>
        <taxon>Bacillati</taxon>
        <taxon>Vulcanimicrobiota</taxon>
        <taxon>Vulcanimicrobiia</taxon>
        <taxon>Vulcanimicrobiales</taxon>
        <taxon>Vulcanimicrobiaceae</taxon>
        <taxon>Vulcanimicrobium</taxon>
    </lineage>
</organism>
<feature type="transmembrane region" description="Helical" evidence="7">
    <location>
        <begin position="289"/>
        <end position="311"/>
    </location>
</feature>
<dbReference type="PANTHER" id="PTHR33567">
    <property type="entry name" value="CHROMATE ION TRANSPORTER (EUROFUNG)"/>
    <property type="match status" value="1"/>
</dbReference>
<dbReference type="RefSeq" id="WP_317995957.1">
    <property type="nucleotide sequence ID" value="NZ_AP025523.1"/>
</dbReference>
<dbReference type="Proteomes" id="UP001317532">
    <property type="component" value="Chromosome"/>
</dbReference>
<comment type="similarity">
    <text evidence="2">Belongs to the chromate ion transporter (CHR) (TC 2.A.51) family.</text>
</comment>